<keyword evidence="5" id="KW-1185">Reference proteome</keyword>
<evidence type="ECO:0000313" key="5">
    <source>
        <dbReference type="Proteomes" id="UP001549031"/>
    </source>
</evidence>
<name>A0ABV2H3D6_9HYPH</name>
<gene>
    <name evidence="4" type="ORF">ABID21_001158</name>
</gene>
<protein>
    <submittedName>
        <fullName evidence="4">2-methylcitrate dehydratase PrpD</fullName>
    </submittedName>
</protein>
<dbReference type="Gene3D" id="1.10.4100.10">
    <property type="entry name" value="2-methylcitrate dehydratase PrpD"/>
    <property type="match status" value="1"/>
</dbReference>
<evidence type="ECO:0000259" key="2">
    <source>
        <dbReference type="Pfam" id="PF03972"/>
    </source>
</evidence>
<dbReference type="InterPro" id="IPR045337">
    <property type="entry name" value="MmgE_PrpD_C"/>
</dbReference>
<accession>A0ABV2H3D6</accession>
<comment type="caution">
    <text evidence="4">The sequence shown here is derived from an EMBL/GenBank/DDBJ whole genome shotgun (WGS) entry which is preliminary data.</text>
</comment>
<dbReference type="Gene3D" id="3.30.1330.120">
    <property type="entry name" value="2-methylcitrate dehydratase PrpD"/>
    <property type="match status" value="1"/>
</dbReference>
<proteinExistence type="inferred from homology"/>
<dbReference type="EMBL" id="JBEPLJ010000004">
    <property type="protein sequence ID" value="MET3585056.1"/>
    <property type="molecule type" value="Genomic_DNA"/>
</dbReference>
<dbReference type="Pfam" id="PF03972">
    <property type="entry name" value="MmgE_PrpD_N"/>
    <property type="match status" value="1"/>
</dbReference>
<dbReference type="PANTHER" id="PTHR16943:SF8">
    <property type="entry name" value="2-METHYLCITRATE DEHYDRATASE"/>
    <property type="match status" value="1"/>
</dbReference>
<evidence type="ECO:0000313" key="4">
    <source>
        <dbReference type="EMBL" id="MET3585056.1"/>
    </source>
</evidence>
<dbReference type="PANTHER" id="PTHR16943">
    <property type="entry name" value="2-METHYLCITRATE DEHYDRATASE-RELATED"/>
    <property type="match status" value="1"/>
</dbReference>
<dbReference type="Pfam" id="PF19305">
    <property type="entry name" value="MmgE_PrpD_C"/>
    <property type="match status" value="1"/>
</dbReference>
<comment type="similarity">
    <text evidence="1">Belongs to the PrpD family.</text>
</comment>
<sequence length="466" mass="49792">MSQHQPTAPGTPKVTEILAEWVVTIKGSDVAPDVRREGLRTFVNWVGCAVGGASHETVDRALAAVTPFSGKPTSTVLGRSEKLDALHAALLNGITSHVLDYDDTHLKTIIHPAGPVASALLALAEMRQISGYDLLTALIVGIEVECRIGNAVYPHHYDRGWHITGTTGVFGAAAAVGKVIGLNAQQMRWAFGLAATQSSGLREMFGTMTKSFHPGRAAQNGMLAALLAEANYDSSERAIEAPRGFANVMSDKQDYSEILDNLGSRWESALNSYKPFACGIVIHPTIDGCIQLREELGKTKIRQIRSVELTTHPLVLELTGKTTPKTGLEGKFSVYHAAAAALLRGDGAPTAFTDELVNDPEIIALRDRTKATADRNCHEASVDILVTFEDGSTVSKHVERALGSKEVPLTDAQIDHKFMVQSALVVGDAVTKALLETSWKLEELKDAAEIARASVPGSTSTTAAAE</sequence>
<feature type="domain" description="MmgE/PrpD N-terminal" evidence="2">
    <location>
        <begin position="17"/>
        <end position="256"/>
    </location>
</feature>
<dbReference type="InterPro" id="IPR045336">
    <property type="entry name" value="MmgE_PrpD_N"/>
</dbReference>
<evidence type="ECO:0000259" key="3">
    <source>
        <dbReference type="Pfam" id="PF19305"/>
    </source>
</evidence>
<dbReference type="InterPro" id="IPR005656">
    <property type="entry name" value="MmgE_PrpD"/>
</dbReference>
<dbReference type="InterPro" id="IPR036148">
    <property type="entry name" value="MmgE/PrpD_sf"/>
</dbReference>
<dbReference type="InterPro" id="IPR042183">
    <property type="entry name" value="MmgE/PrpD_sf_1"/>
</dbReference>
<dbReference type="RefSeq" id="WP_247243239.1">
    <property type="nucleotide sequence ID" value="NZ_JALJRA010000004.1"/>
</dbReference>
<dbReference type="Proteomes" id="UP001549031">
    <property type="component" value="Unassembled WGS sequence"/>
</dbReference>
<feature type="domain" description="MmgE/PrpD C-terminal" evidence="3">
    <location>
        <begin position="276"/>
        <end position="440"/>
    </location>
</feature>
<evidence type="ECO:0000256" key="1">
    <source>
        <dbReference type="ARBA" id="ARBA00006174"/>
    </source>
</evidence>
<dbReference type="InterPro" id="IPR042188">
    <property type="entry name" value="MmgE/PrpD_sf_2"/>
</dbReference>
<reference evidence="4 5" key="1">
    <citation type="submission" date="2024-06" db="EMBL/GenBank/DDBJ databases">
        <title>Genomic Encyclopedia of Type Strains, Phase IV (KMG-IV): sequencing the most valuable type-strain genomes for metagenomic binning, comparative biology and taxonomic classification.</title>
        <authorList>
            <person name="Goeker M."/>
        </authorList>
    </citation>
    <scope>NUCLEOTIDE SEQUENCE [LARGE SCALE GENOMIC DNA]</scope>
    <source>
        <strain evidence="4 5">DSM 105042</strain>
    </source>
</reference>
<organism evidence="4 5">
    <name type="scientific">Pseudorhizobium tarimense</name>
    <dbReference type="NCBI Taxonomy" id="1079109"/>
    <lineage>
        <taxon>Bacteria</taxon>
        <taxon>Pseudomonadati</taxon>
        <taxon>Pseudomonadota</taxon>
        <taxon>Alphaproteobacteria</taxon>
        <taxon>Hyphomicrobiales</taxon>
        <taxon>Rhizobiaceae</taxon>
        <taxon>Rhizobium/Agrobacterium group</taxon>
        <taxon>Pseudorhizobium</taxon>
    </lineage>
</organism>
<dbReference type="SUPFAM" id="SSF103378">
    <property type="entry name" value="2-methylcitrate dehydratase PrpD"/>
    <property type="match status" value="1"/>
</dbReference>